<keyword evidence="1" id="KW-1133">Transmembrane helix</keyword>
<feature type="transmembrane region" description="Helical" evidence="1">
    <location>
        <begin position="151"/>
        <end position="172"/>
    </location>
</feature>
<evidence type="ECO:0000256" key="1">
    <source>
        <dbReference type="SAM" id="Phobius"/>
    </source>
</evidence>
<dbReference type="GO" id="GO:0016020">
    <property type="term" value="C:membrane"/>
    <property type="evidence" value="ECO:0007669"/>
    <property type="project" value="InterPro"/>
</dbReference>
<dbReference type="RefSeq" id="WP_167084753.1">
    <property type="nucleotide sequence ID" value="NZ_BAAADC010000001.1"/>
</dbReference>
<feature type="transmembrane region" description="Helical" evidence="1">
    <location>
        <begin position="216"/>
        <end position="238"/>
    </location>
</feature>
<dbReference type="SUPFAM" id="SSF103481">
    <property type="entry name" value="Multidrug resistance efflux transporter EmrE"/>
    <property type="match status" value="1"/>
</dbReference>
<evidence type="ECO:0000313" key="4">
    <source>
        <dbReference type="Proteomes" id="UP000570514"/>
    </source>
</evidence>
<feature type="transmembrane region" description="Helical" evidence="1">
    <location>
        <begin position="282"/>
        <end position="301"/>
    </location>
</feature>
<feature type="transmembrane region" description="Helical" evidence="1">
    <location>
        <begin position="61"/>
        <end position="82"/>
    </location>
</feature>
<evidence type="ECO:0000259" key="2">
    <source>
        <dbReference type="Pfam" id="PF00892"/>
    </source>
</evidence>
<keyword evidence="4" id="KW-1185">Reference proteome</keyword>
<feature type="transmembrane region" description="Helical" evidence="1">
    <location>
        <begin position="178"/>
        <end position="200"/>
    </location>
</feature>
<keyword evidence="1" id="KW-0812">Transmembrane</keyword>
<evidence type="ECO:0000313" key="3">
    <source>
        <dbReference type="EMBL" id="NIK90313.1"/>
    </source>
</evidence>
<accession>A0A846N3X2</accession>
<gene>
    <name evidence="3" type="ORF">FHS83_003631</name>
</gene>
<dbReference type="EMBL" id="JAASRM010000001">
    <property type="protein sequence ID" value="NIK90313.1"/>
    <property type="molecule type" value="Genomic_DNA"/>
</dbReference>
<feature type="transmembrane region" description="Helical" evidence="1">
    <location>
        <begin position="94"/>
        <end position="114"/>
    </location>
</feature>
<proteinExistence type="predicted"/>
<feature type="transmembrane region" description="Helical" evidence="1">
    <location>
        <begin position="120"/>
        <end position="139"/>
    </location>
</feature>
<organism evidence="3 4">
    <name type="scientific">Rhizomicrobium palustre</name>
    <dbReference type="NCBI Taxonomy" id="189966"/>
    <lineage>
        <taxon>Bacteria</taxon>
        <taxon>Pseudomonadati</taxon>
        <taxon>Pseudomonadota</taxon>
        <taxon>Alphaproteobacteria</taxon>
        <taxon>Micropepsales</taxon>
        <taxon>Micropepsaceae</taxon>
        <taxon>Rhizomicrobium</taxon>
    </lineage>
</organism>
<dbReference type="AlphaFoldDB" id="A0A846N3X2"/>
<dbReference type="Pfam" id="PF00892">
    <property type="entry name" value="EamA"/>
    <property type="match status" value="1"/>
</dbReference>
<protein>
    <submittedName>
        <fullName evidence="3">Drug/metabolite transporter (DMT)-like permease</fullName>
    </submittedName>
</protein>
<sequence>MWLLFAFLGPVSWAISTHIDKYLVDRYFRDADTAVLMLFTALMGVVTLPFIWAFVPGVFAASWSSILVMMASGVMYIAAMLFYLRAIQGEEASVVAPLFQLVTIFSFLLAWAMLGETLTLKAGAGAILIIGGILFVSLDENLKFTGLKPRVVFGMVICTAILALANVLFKFYAVKDDFWVTTFWTFVGEALFGIGLLCLARYRNQAIALVRDHKRALLGVSGANELVNLGGGLSVRYASLLAPVALVSAIASTTTLFVFAVGSALTVFAPRYAREDISRASLIRKGAAAVVVTFGVFLTGVQ</sequence>
<dbReference type="Gene3D" id="1.10.3730.20">
    <property type="match status" value="1"/>
</dbReference>
<dbReference type="Proteomes" id="UP000570514">
    <property type="component" value="Unassembled WGS sequence"/>
</dbReference>
<keyword evidence="1" id="KW-0472">Membrane</keyword>
<reference evidence="3 4" key="1">
    <citation type="submission" date="2020-03" db="EMBL/GenBank/DDBJ databases">
        <title>Genomic Encyclopedia of Type Strains, Phase IV (KMG-IV): sequencing the most valuable type-strain genomes for metagenomic binning, comparative biology and taxonomic classification.</title>
        <authorList>
            <person name="Goeker M."/>
        </authorList>
    </citation>
    <scope>NUCLEOTIDE SEQUENCE [LARGE SCALE GENOMIC DNA]</scope>
    <source>
        <strain evidence="3 4">DSM 19867</strain>
    </source>
</reference>
<feature type="transmembrane region" description="Helical" evidence="1">
    <location>
        <begin position="244"/>
        <end position="270"/>
    </location>
</feature>
<dbReference type="InterPro" id="IPR000620">
    <property type="entry name" value="EamA_dom"/>
</dbReference>
<comment type="caution">
    <text evidence="3">The sequence shown here is derived from an EMBL/GenBank/DDBJ whole genome shotgun (WGS) entry which is preliminary data.</text>
</comment>
<feature type="domain" description="EamA" evidence="2">
    <location>
        <begin position="2"/>
        <end position="137"/>
    </location>
</feature>
<dbReference type="InterPro" id="IPR037185">
    <property type="entry name" value="EmrE-like"/>
</dbReference>
<name>A0A846N3X2_9PROT</name>
<feature type="transmembrane region" description="Helical" evidence="1">
    <location>
        <begin position="35"/>
        <end position="55"/>
    </location>
</feature>